<evidence type="ECO:0000313" key="3">
    <source>
        <dbReference type="Proteomes" id="UP001152562"/>
    </source>
</evidence>
<comment type="caution">
    <text evidence="2">The sequence shown here is derived from an EMBL/GenBank/DDBJ whole genome shotgun (WGS) entry which is preliminary data.</text>
</comment>
<dbReference type="InterPro" id="IPR043502">
    <property type="entry name" value="DNA/RNA_pol_sf"/>
</dbReference>
<dbReference type="PROSITE" id="PS50003">
    <property type="entry name" value="PH_DOMAIN"/>
    <property type="match status" value="1"/>
</dbReference>
<dbReference type="SUPFAM" id="SSF56672">
    <property type="entry name" value="DNA/RNA polymerases"/>
    <property type="match status" value="1"/>
</dbReference>
<feature type="domain" description="PH" evidence="1">
    <location>
        <begin position="1"/>
        <end position="23"/>
    </location>
</feature>
<dbReference type="Gene3D" id="3.10.10.10">
    <property type="entry name" value="HIV Type 1 Reverse Transcriptase, subunit A, domain 1"/>
    <property type="match status" value="1"/>
</dbReference>
<dbReference type="InterPro" id="IPR043128">
    <property type="entry name" value="Rev_trsase/Diguanyl_cyclase"/>
</dbReference>
<dbReference type="InterPro" id="IPR013103">
    <property type="entry name" value="RVT_2"/>
</dbReference>
<evidence type="ECO:0000259" key="1">
    <source>
        <dbReference type="PROSITE" id="PS50003"/>
    </source>
</evidence>
<keyword evidence="3" id="KW-1185">Reference proteome</keyword>
<dbReference type="AlphaFoldDB" id="A0A9P0TFK5"/>
<dbReference type="GO" id="GO:0071897">
    <property type="term" value="P:DNA biosynthetic process"/>
    <property type="evidence" value="ECO:0007669"/>
    <property type="project" value="UniProtKB-ARBA"/>
</dbReference>
<accession>A0A9P0TFK5</accession>
<dbReference type="InterPro" id="IPR001849">
    <property type="entry name" value="PH_domain"/>
</dbReference>
<evidence type="ECO:0000313" key="2">
    <source>
        <dbReference type="EMBL" id="CAH4028994.1"/>
    </source>
</evidence>
<sequence length="178" mass="20856">MFTSENNDTDRRNWEKAIQSEMESLQKNITWLTTQKPKDTKYCRTTIATSKSYYFMILDVKTAFLYGELTGEVYMKLPVSYETDCNTTEVVYRFKKLLYGLKQGPFTWNKTFTQAIFDLGFKTIKTDLCVFINQDKSIIIGLFVDDVLVIGKDKKKIEVILKKLETNFKMKMQVLIQV</sequence>
<dbReference type="EMBL" id="CALOZG010000006">
    <property type="protein sequence ID" value="CAH4028994.1"/>
    <property type="molecule type" value="Genomic_DNA"/>
</dbReference>
<dbReference type="Proteomes" id="UP001152562">
    <property type="component" value="Unassembled WGS sequence"/>
</dbReference>
<gene>
    <name evidence="2" type="ORF">PIBRA_LOCUS5785</name>
</gene>
<organism evidence="2 3">
    <name type="scientific">Pieris brassicae</name>
    <name type="common">White butterfly</name>
    <name type="synonym">Large white butterfly</name>
    <dbReference type="NCBI Taxonomy" id="7116"/>
    <lineage>
        <taxon>Eukaryota</taxon>
        <taxon>Metazoa</taxon>
        <taxon>Ecdysozoa</taxon>
        <taxon>Arthropoda</taxon>
        <taxon>Hexapoda</taxon>
        <taxon>Insecta</taxon>
        <taxon>Pterygota</taxon>
        <taxon>Neoptera</taxon>
        <taxon>Endopterygota</taxon>
        <taxon>Lepidoptera</taxon>
        <taxon>Glossata</taxon>
        <taxon>Ditrysia</taxon>
        <taxon>Papilionoidea</taxon>
        <taxon>Pieridae</taxon>
        <taxon>Pierinae</taxon>
        <taxon>Pieris</taxon>
    </lineage>
</organism>
<proteinExistence type="predicted"/>
<dbReference type="Pfam" id="PF07727">
    <property type="entry name" value="RVT_2"/>
    <property type="match status" value="1"/>
</dbReference>
<protein>
    <recommendedName>
        <fullName evidence="1">PH domain-containing protein</fullName>
    </recommendedName>
</protein>
<dbReference type="Gene3D" id="3.30.70.270">
    <property type="match status" value="1"/>
</dbReference>
<name>A0A9P0TFK5_PIEBR</name>
<reference evidence="2" key="1">
    <citation type="submission" date="2022-05" db="EMBL/GenBank/DDBJ databases">
        <authorList>
            <person name="Okamura Y."/>
        </authorList>
    </citation>
    <scope>NUCLEOTIDE SEQUENCE</scope>
</reference>